<evidence type="ECO:0000313" key="1">
    <source>
        <dbReference type="EMBL" id="MDG5974295.1"/>
    </source>
</evidence>
<keyword evidence="2" id="KW-1185">Reference proteome</keyword>
<accession>A0A9X4NTX3</accession>
<organism evidence="1 2">
    <name type="scientific">Hydrogenophaga taeniospiralis CCUG 15921</name>
    <dbReference type="NCBI Taxonomy" id="1281780"/>
    <lineage>
        <taxon>Bacteria</taxon>
        <taxon>Pseudomonadati</taxon>
        <taxon>Pseudomonadota</taxon>
        <taxon>Betaproteobacteria</taxon>
        <taxon>Burkholderiales</taxon>
        <taxon>Comamonadaceae</taxon>
        <taxon>Hydrogenophaga</taxon>
    </lineage>
</organism>
<dbReference type="AlphaFoldDB" id="A0A9X4NTX3"/>
<proteinExistence type="predicted"/>
<name>A0A9X4NTX3_9BURK</name>
<evidence type="ECO:0000313" key="2">
    <source>
        <dbReference type="Proteomes" id="UP001152876"/>
    </source>
</evidence>
<gene>
    <name evidence="1" type="ORF">H010_03472</name>
</gene>
<protein>
    <submittedName>
        <fullName evidence="1">Uncharacterized protein</fullName>
    </submittedName>
</protein>
<sequence length="185" mass="19958">MNPPARHLHVRPQGITEWMTLAPDARRPDQRLFRALLRQSHDTTVVDVGRLSQSSGLSRSEVARSLFGLHRLGSIHVSVDAPAVPHATGHPAADIHQQLQRLCGDTAGAAVLADPDGLCLTSHGVAHEHAQGLAAGFAHFRHAMVRAMPLYIGRRPCRLHITSSALVAHEALVGLVRSLHTLLAD</sequence>
<dbReference type="RefSeq" id="WP_068170069.1">
    <property type="nucleotide sequence ID" value="NZ_AOGK01000002.1"/>
</dbReference>
<dbReference type="Proteomes" id="UP001152876">
    <property type="component" value="Unassembled WGS sequence"/>
</dbReference>
<comment type="caution">
    <text evidence="1">The sequence shown here is derived from an EMBL/GenBank/DDBJ whole genome shotgun (WGS) entry which is preliminary data.</text>
</comment>
<dbReference type="EMBL" id="AOGK01000002">
    <property type="protein sequence ID" value="MDG5974295.1"/>
    <property type="molecule type" value="Genomic_DNA"/>
</dbReference>
<reference evidence="1" key="1">
    <citation type="submission" date="2013-01" db="EMBL/GenBank/DDBJ databases">
        <title>Genome draft of Hydrogenophaga taeniospiralis 2K1.</title>
        <authorList>
            <person name="Gomila M."/>
            <person name="Lalucat J."/>
        </authorList>
    </citation>
    <scope>NUCLEOTIDE SEQUENCE</scope>
    <source>
        <strain evidence="1">CCUG 15921</strain>
    </source>
</reference>